<comment type="similarity">
    <text evidence="2">Belongs to the SusD family.</text>
</comment>
<evidence type="ECO:0000313" key="9">
    <source>
        <dbReference type="Proteomes" id="UP001172083"/>
    </source>
</evidence>
<organism evidence="8 9">
    <name type="scientific">Agaribacillus aureus</name>
    <dbReference type="NCBI Taxonomy" id="3051825"/>
    <lineage>
        <taxon>Bacteria</taxon>
        <taxon>Pseudomonadati</taxon>
        <taxon>Bacteroidota</taxon>
        <taxon>Cytophagia</taxon>
        <taxon>Cytophagales</taxon>
        <taxon>Splendidivirgaceae</taxon>
        <taxon>Agaribacillus</taxon>
    </lineage>
</organism>
<protein>
    <submittedName>
        <fullName evidence="8">RagB/SusD family nutrient uptake outer membrane protein</fullName>
    </submittedName>
</protein>
<evidence type="ECO:0000259" key="7">
    <source>
        <dbReference type="Pfam" id="PF14322"/>
    </source>
</evidence>
<evidence type="ECO:0000313" key="8">
    <source>
        <dbReference type="EMBL" id="MDN5210729.1"/>
    </source>
</evidence>
<reference evidence="8" key="1">
    <citation type="submission" date="2023-06" db="EMBL/GenBank/DDBJ databases">
        <title>Genomic of Agaribacillus aureum.</title>
        <authorList>
            <person name="Wang G."/>
        </authorList>
    </citation>
    <scope>NUCLEOTIDE SEQUENCE</scope>
    <source>
        <strain evidence="8">BMA12</strain>
    </source>
</reference>
<comment type="caution">
    <text evidence="8">The sequence shown here is derived from an EMBL/GenBank/DDBJ whole genome shotgun (WGS) entry which is preliminary data.</text>
</comment>
<dbReference type="PROSITE" id="PS51257">
    <property type="entry name" value="PROKAR_LIPOPROTEIN"/>
    <property type="match status" value="1"/>
</dbReference>
<keyword evidence="4" id="KW-0472">Membrane</keyword>
<dbReference type="InterPro" id="IPR012944">
    <property type="entry name" value="SusD_RagB_dom"/>
</dbReference>
<dbReference type="EMBL" id="JAUJEB010000001">
    <property type="protein sequence ID" value="MDN5210729.1"/>
    <property type="molecule type" value="Genomic_DNA"/>
</dbReference>
<evidence type="ECO:0000256" key="2">
    <source>
        <dbReference type="ARBA" id="ARBA00006275"/>
    </source>
</evidence>
<keyword evidence="9" id="KW-1185">Reference proteome</keyword>
<dbReference type="Proteomes" id="UP001172083">
    <property type="component" value="Unassembled WGS sequence"/>
</dbReference>
<keyword evidence="5" id="KW-0998">Cell outer membrane</keyword>
<evidence type="ECO:0000256" key="5">
    <source>
        <dbReference type="ARBA" id="ARBA00023237"/>
    </source>
</evidence>
<evidence type="ECO:0000256" key="1">
    <source>
        <dbReference type="ARBA" id="ARBA00004442"/>
    </source>
</evidence>
<dbReference type="Pfam" id="PF07980">
    <property type="entry name" value="SusD_RagB"/>
    <property type="match status" value="1"/>
</dbReference>
<keyword evidence="3" id="KW-0732">Signal</keyword>
<gene>
    <name evidence="8" type="ORF">QQ020_01680</name>
</gene>
<dbReference type="SUPFAM" id="SSF48452">
    <property type="entry name" value="TPR-like"/>
    <property type="match status" value="1"/>
</dbReference>
<feature type="domain" description="SusD-like N-terminal" evidence="7">
    <location>
        <begin position="96"/>
        <end position="222"/>
    </location>
</feature>
<proteinExistence type="inferred from homology"/>
<evidence type="ECO:0000256" key="4">
    <source>
        <dbReference type="ARBA" id="ARBA00023136"/>
    </source>
</evidence>
<comment type="subcellular location">
    <subcellularLocation>
        <location evidence="1">Cell outer membrane</location>
    </subcellularLocation>
</comment>
<accession>A0ABT8KZ05</accession>
<evidence type="ECO:0000259" key="6">
    <source>
        <dbReference type="Pfam" id="PF07980"/>
    </source>
</evidence>
<dbReference type="Pfam" id="PF14322">
    <property type="entry name" value="SusD-like_3"/>
    <property type="match status" value="1"/>
</dbReference>
<feature type="domain" description="RagB/SusD" evidence="6">
    <location>
        <begin position="262"/>
        <end position="542"/>
    </location>
</feature>
<dbReference type="Gene3D" id="1.25.40.390">
    <property type="match status" value="1"/>
</dbReference>
<dbReference type="InterPro" id="IPR033985">
    <property type="entry name" value="SusD-like_N"/>
</dbReference>
<dbReference type="RefSeq" id="WP_346756070.1">
    <property type="nucleotide sequence ID" value="NZ_JAUJEB010000001.1"/>
</dbReference>
<evidence type="ECO:0000256" key="3">
    <source>
        <dbReference type="ARBA" id="ARBA00022729"/>
    </source>
</evidence>
<sequence length="544" mass="60527">MRNIKNISILLSILGMVTFSCQDDPLDITRNDELSSASFWSDESDANAGLTAVYDALESPRGEPGWSALGLFDLLTPIGNSRDRGFRNIAEGTHDPSTNRVNNLWDNMYRGVVRANDFLVNIEDIPFSGDDATEVKNRMIGEARFLRAMYYYMLVEFYGDVPLFTTVPTIEDAAALRAPKAEVLALIKEDITFAVNNLPSPGGEETGRATAGAALALRVKVALHEKDWSTAANAAEEIMGLGYGLVPDYANVINIDNENNEEVIFDVEHVFMNDSEGGGTAEKMYAFRNAAAFGWTVIQPTMWLVDQYERINPTPVEGVDYTNEDPGRIPNAVYEYFEGRDPRMDHTIIRAGSHFVDGTNTDILYPHDFQAVNHSQVGMAMRKYVIPGAGTSGNTDSPLDYIIFRYADILLNYLEAVAMRDGVNTVSQTILDQTINAIRARASSQLPLYTAGNITMDDIYRERICELAMEGWTYFDMKRNGMIEMNNGFEVMGFTVTAGTSIDFNPNKINQTRIFDPAIHYLFPIPGNELERGESLSQNPGYPE</sequence>
<dbReference type="InterPro" id="IPR011990">
    <property type="entry name" value="TPR-like_helical_dom_sf"/>
</dbReference>
<name>A0ABT8KZ05_9BACT</name>